<name>A0A835XIA6_9CHLO</name>
<evidence type="ECO:0000313" key="3">
    <source>
        <dbReference type="Proteomes" id="UP000612055"/>
    </source>
</evidence>
<evidence type="ECO:0008006" key="4">
    <source>
        <dbReference type="Google" id="ProtNLM"/>
    </source>
</evidence>
<accession>A0A835XIA6</accession>
<gene>
    <name evidence="2" type="ORF">HYH03_018263</name>
</gene>
<sequence length="442" mass="43944">MALAQQNQELEALVARRFGGQSQSTAEAPGTPQRQQEYAPAGSSSSGPAPPPAEAHAAEAEGDSVVGSIGGGGGRGGKDGSGNDCSGSEVAGGGEAEGPGPMEEEGQSSVWVLLLALIRSLPLGVTFRSVRVDVPERPICPPFFLGDGHGRRRDGADAKLEGVELGPAPEHGLAVYGASASAVRCTARHVDAARDLAVKGVGFMCDGGGSNLQTEGCCAKECGHAGFASASGGVLEAGAGCVARNCRHGFTTDGEGSALLAGEGCVAEGMTEDGYRAQAIGCEEEGFSAAGLGSTMTLGRGCMAKECEDGFSVGEEATLDASAGGCRATNNTRHGFLSEKNGSLLLGPGSVARENGEDGFLASLGGEVKLAWEDGGAAEGAAELAEEAINNGGAGFRATGEGSCMQLPGEGRWVATGNAGGDEPLGEDGGLVLGDGDVVILD</sequence>
<organism evidence="2 3">
    <name type="scientific">Edaphochlamys debaryana</name>
    <dbReference type="NCBI Taxonomy" id="47281"/>
    <lineage>
        <taxon>Eukaryota</taxon>
        <taxon>Viridiplantae</taxon>
        <taxon>Chlorophyta</taxon>
        <taxon>core chlorophytes</taxon>
        <taxon>Chlorophyceae</taxon>
        <taxon>CS clade</taxon>
        <taxon>Chlamydomonadales</taxon>
        <taxon>Chlamydomonadales incertae sedis</taxon>
        <taxon>Edaphochlamys</taxon>
    </lineage>
</organism>
<dbReference type="Proteomes" id="UP000612055">
    <property type="component" value="Unassembled WGS sequence"/>
</dbReference>
<reference evidence="2" key="1">
    <citation type="journal article" date="2020" name="bioRxiv">
        <title>Comparative genomics of Chlamydomonas.</title>
        <authorList>
            <person name="Craig R.J."/>
            <person name="Hasan A.R."/>
            <person name="Ness R.W."/>
            <person name="Keightley P.D."/>
        </authorList>
    </citation>
    <scope>NUCLEOTIDE SEQUENCE</scope>
    <source>
        <strain evidence="2">CCAP 11/70</strain>
    </source>
</reference>
<evidence type="ECO:0000313" key="2">
    <source>
        <dbReference type="EMBL" id="KAG2482826.1"/>
    </source>
</evidence>
<dbReference type="EMBL" id="JAEHOE010000200">
    <property type="protein sequence ID" value="KAG2482826.1"/>
    <property type="molecule type" value="Genomic_DNA"/>
</dbReference>
<evidence type="ECO:0000256" key="1">
    <source>
        <dbReference type="SAM" id="MobiDB-lite"/>
    </source>
</evidence>
<protein>
    <recommendedName>
        <fullName evidence="4">Right handed beta helix domain-containing protein</fullName>
    </recommendedName>
</protein>
<proteinExistence type="predicted"/>
<dbReference type="AlphaFoldDB" id="A0A835XIA6"/>
<feature type="compositionally biased region" description="Polar residues" evidence="1">
    <location>
        <begin position="20"/>
        <end position="36"/>
    </location>
</feature>
<keyword evidence="3" id="KW-1185">Reference proteome</keyword>
<feature type="region of interest" description="Disordered" evidence="1">
    <location>
        <begin position="14"/>
        <end position="104"/>
    </location>
</feature>
<comment type="caution">
    <text evidence="2">The sequence shown here is derived from an EMBL/GenBank/DDBJ whole genome shotgun (WGS) entry which is preliminary data.</text>
</comment>